<dbReference type="OrthoDB" id="4378470at2"/>
<dbReference type="EMBL" id="QZFU01000055">
    <property type="protein sequence ID" value="RJO68232.1"/>
    <property type="molecule type" value="Genomic_DNA"/>
</dbReference>
<accession>A0A3A4JWC5</accession>
<evidence type="ECO:0000313" key="2">
    <source>
        <dbReference type="EMBL" id="RJO68232.1"/>
    </source>
</evidence>
<evidence type="ECO:0000256" key="1">
    <source>
        <dbReference type="SAM" id="MobiDB-lite"/>
    </source>
</evidence>
<dbReference type="RefSeq" id="WP_120045040.1">
    <property type="nucleotide sequence ID" value="NZ_QZFU01000055.1"/>
</dbReference>
<reference evidence="2 3" key="1">
    <citation type="submission" date="2018-09" db="EMBL/GenBank/DDBJ databases">
        <title>YIM PH21274 draft genome.</title>
        <authorList>
            <person name="Miao C."/>
        </authorList>
    </citation>
    <scope>NUCLEOTIDE SEQUENCE [LARGE SCALE GENOMIC DNA]</scope>
    <source>
        <strain evidence="2 3">YIM PH 21724</strain>
    </source>
</reference>
<keyword evidence="3" id="KW-1185">Reference proteome</keyword>
<sequence>MLVILLVVLVVIVVGAGALIAMLGRKQRGAQEQANEVVPGHPTRAPISWAGSHDPEARLHRRLRDAMTALRRVSALDNGTTIVLRADLEQSALAVDDHLVALSGLTGKADLLASATQAVEAIEAGVTQYATAATKPDLAALEVGMSAVRGQLDVVAQIRKGLSA</sequence>
<dbReference type="AlphaFoldDB" id="A0A3A4JWC5"/>
<gene>
    <name evidence="2" type="ORF">D5S18_32900</name>
</gene>
<evidence type="ECO:0000313" key="3">
    <source>
        <dbReference type="Proteomes" id="UP000266677"/>
    </source>
</evidence>
<feature type="region of interest" description="Disordered" evidence="1">
    <location>
        <begin position="31"/>
        <end position="51"/>
    </location>
</feature>
<dbReference type="Proteomes" id="UP000266677">
    <property type="component" value="Unassembled WGS sequence"/>
</dbReference>
<comment type="caution">
    <text evidence="2">The sequence shown here is derived from an EMBL/GenBank/DDBJ whole genome shotgun (WGS) entry which is preliminary data.</text>
</comment>
<organism evidence="2 3">
    <name type="scientific">Nocardia panacis</name>
    <dbReference type="NCBI Taxonomy" id="2340916"/>
    <lineage>
        <taxon>Bacteria</taxon>
        <taxon>Bacillati</taxon>
        <taxon>Actinomycetota</taxon>
        <taxon>Actinomycetes</taxon>
        <taxon>Mycobacteriales</taxon>
        <taxon>Nocardiaceae</taxon>
        <taxon>Nocardia</taxon>
    </lineage>
</organism>
<proteinExistence type="predicted"/>
<name>A0A3A4JWC5_9NOCA</name>
<protein>
    <submittedName>
        <fullName evidence="2">Uncharacterized protein</fullName>
    </submittedName>
</protein>